<evidence type="ECO:0000313" key="2">
    <source>
        <dbReference type="Proteomes" id="UP000230423"/>
    </source>
</evidence>
<dbReference type="AlphaFoldDB" id="A0A2G9UI09"/>
<accession>A0A2G9UI09</accession>
<protein>
    <submittedName>
        <fullName evidence="1">Uncharacterized protein</fullName>
    </submittedName>
</protein>
<organism evidence="1 2">
    <name type="scientific">Teladorsagia circumcincta</name>
    <name type="common">Brown stomach worm</name>
    <name type="synonym">Ostertagia circumcincta</name>
    <dbReference type="NCBI Taxonomy" id="45464"/>
    <lineage>
        <taxon>Eukaryota</taxon>
        <taxon>Metazoa</taxon>
        <taxon>Ecdysozoa</taxon>
        <taxon>Nematoda</taxon>
        <taxon>Chromadorea</taxon>
        <taxon>Rhabditida</taxon>
        <taxon>Rhabditina</taxon>
        <taxon>Rhabditomorpha</taxon>
        <taxon>Strongyloidea</taxon>
        <taxon>Trichostrongylidae</taxon>
        <taxon>Teladorsagia</taxon>
    </lineage>
</organism>
<dbReference type="Proteomes" id="UP000230423">
    <property type="component" value="Unassembled WGS sequence"/>
</dbReference>
<proteinExistence type="predicted"/>
<name>A0A2G9UI09_TELCI</name>
<sequence length="257" mass="28482">MSAWNSLATWVNNNVENAPLESLSIVIGGMARNGVEECRPAALKLANRVRRESASSQNTWLSTIHSLAYFRALTPQLAESVLNRDFVTQLLQSTTSVGDQLFKAMKLLQISACTRVDLGDSYTGPRVDLSDLSSFIKFNDETTRLARLNKYGKKELETCNQFLSDVVFKMGSPSTHIGPSCIDNDGVLFDARIVCEKLTSDVVRSEENALLGWDQLSLRLLRAKGVKPIVVLHSELNVFSSLAEKLQFLKKRIADTA</sequence>
<gene>
    <name evidence="1" type="ORF">TELCIR_09053</name>
</gene>
<dbReference type="EMBL" id="KZ346770">
    <property type="protein sequence ID" value="PIO69130.1"/>
    <property type="molecule type" value="Genomic_DNA"/>
</dbReference>
<reference evidence="1 2" key="1">
    <citation type="submission" date="2015-09" db="EMBL/GenBank/DDBJ databases">
        <title>Draft genome of the parasitic nematode Teladorsagia circumcincta isolate WARC Sus (inbred).</title>
        <authorList>
            <person name="Mitreva M."/>
        </authorList>
    </citation>
    <scope>NUCLEOTIDE SEQUENCE [LARGE SCALE GENOMIC DNA]</scope>
    <source>
        <strain evidence="1 2">S</strain>
    </source>
</reference>
<dbReference type="OrthoDB" id="5877528at2759"/>
<evidence type="ECO:0000313" key="1">
    <source>
        <dbReference type="EMBL" id="PIO69130.1"/>
    </source>
</evidence>
<keyword evidence="2" id="KW-1185">Reference proteome</keyword>